<dbReference type="RefSeq" id="WP_200748161.1">
    <property type="nucleotide sequence ID" value="NZ_JAEOAH010000004.1"/>
</dbReference>
<name>A0ABS1H4G6_9BACL</name>
<protein>
    <submittedName>
        <fullName evidence="1">Uncharacterized protein</fullName>
    </submittedName>
</protein>
<accession>A0ABS1H4G6</accession>
<evidence type="ECO:0000313" key="1">
    <source>
        <dbReference type="EMBL" id="MBK3494189.1"/>
    </source>
</evidence>
<proteinExistence type="predicted"/>
<reference evidence="1 2" key="1">
    <citation type="submission" date="2020-12" db="EMBL/GenBank/DDBJ databases">
        <title>YIM B01967 draft genome.</title>
        <authorList>
            <person name="Yan X."/>
        </authorList>
    </citation>
    <scope>NUCLEOTIDE SEQUENCE [LARGE SCALE GENOMIC DNA]</scope>
    <source>
        <strain evidence="1 2">YIM B01967</strain>
    </source>
</reference>
<dbReference type="EMBL" id="JAEOAH010000004">
    <property type="protein sequence ID" value="MBK3494189.1"/>
    <property type="molecule type" value="Genomic_DNA"/>
</dbReference>
<organism evidence="1 2">
    <name type="scientific">Viridibacillus soli</name>
    <dbReference type="NCBI Taxonomy" id="2798301"/>
    <lineage>
        <taxon>Bacteria</taxon>
        <taxon>Bacillati</taxon>
        <taxon>Bacillota</taxon>
        <taxon>Bacilli</taxon>
        <taxon>Bacillales</taxon>
        <taxon>Caryophanaceae</taxon>
        <taxon>Viridibacillus</taxon>
    </lineage>
</organism>
<comment type="caution">
    <text evidence="1">The sequence shown here is derived from an EMBL/GenBank/DDBJ whole genome shotgun (WGS) entry which is preliminary data.</text>
</comment>
<evidence type="ECO:0000313" key="2">
    <source>
        <dbReference type="Proteomes" id="UP000618943"/>
    </source>
</evidence>
<gene>
    <name evidence="1" type="ORF">JFL43_04820</name>
</gene>
<dbReference type="Proteomes" id="UP000618943">
    <property type="component" value="Unassembled WGS sequence"/>
</dbReference>
<sequence>MPLFVAITRGSVVLFDESTITGFRSLPLFVAITRGSVVLFDAVVTITGFRSLP</sequence>
<keyword evidence="2" id="KW-1185">Reference proteome</keyword>